<keyword evidence="4" id="KW-0378">Hydrolase</keyword>
<keyword evidence="2" id="KW-1015">Disulfide bond</keyword>
<feature type="disulfide bond" evidence="2">
    <location>
        <begin position="66"/>
        <end position="90"/>
    </location>
</feature>
<dbReference type="PANTHER" id="PTHR37981:SF1">
    <property type="entry name" value="SGNH HYDROLASE-TYPE ESTERASE DOMAIN-CONTAINING PROTEIN"/>
    <property type="match status" value="1"/>
</dbReference>
<reference evidence="4 6" key="1">
    <citation type="journal article" date="2023" name="Microb. Genom.">
        <title>Mesoterricola silvestris gen. nov., sp. nov., Mesoterricola sediminis sp. nov., Geothrix oryzae sp. nov., Geothrix edaphica sp. nov., Geothrix rubra sp. nov., and Geothrix limicola sp. nov., six novel members of Acidobacteriota isolated from soils.</title>
        <authorList>
            <person name="Weisberg A.J."/>
            <person name="Pearce E."/>
            <person name="Kramer C.G."/>
            <person name="Chang J.H."/>
            <person name="Clarke C.R."/>
        </authorList>
    </citation>
    <scope>NUCLEOTIDE SEQUENCE</scope>
    <source>
        <strain evidence="5 6">NB05-1H</strain>
        <strain evidence="4">NRRL_B-16521</strain>
    </source>
</reference>
<evidence type="ECO:0000256" key="1">
    <source>
        <dbReference type="PIRSR" id="PIRSR637460-1"/>
    </source>
</evidence>
<keyword evidence="6" id="KW-1185">Reference proteome</keyword>
<dbReference type="GO" id="GO:0019433">
    <property type="term" value="P:triglyceride catabolic process"/>
    <property type="evidence" value="ECO:0007669"/>
    <property type="project" value="TreeGrafter"/>
</dbReference>
<evidence type="ECO:0000313" key="5">
    <source>
        <dbReference type="EMBL" id="MDX3022494.1"/>
    </source>
</evidence>
<sequence>MRTRTRLGLAGAFSCAVLVTVVGIGRSGGGGGGGGDEEVVGPYVALGDSYTAGPKIPGQGGVPAGCQRSDRNYPAVVARNLKVPLTDVSCTGATIDDLTAAQKTEDGSNPAQFSALSSATRLVTLGIGGNDIGFAATITECVKLGVRYQMGSLLSSKGDSAPCREKYDAEVGRKIDALGGKLAGALAEVGRRSPEAEVYVVGYPAVFPEQGDSCGRLGLAPGDVVFLREQERRLNSVLKKAASGAGASYVDTYKPSEGLGACAGKGVRWIEPLMPAAPAAPVHPNEKGEAGMAAAVLGVVLE</sequence>
<feature type="domain" description="SGNH hydrolase-type esterase" evidence="3">
    <location>
        <begin position="45"/>
        <end position="289"/>
    </location>
</feature>
<evidence type="ECO:0000256" key="2">
    <source>
        <dbReference type="PIRSR" id="PIRSR637460-2"/>
    </source>
</evidence>
<accession>A0AAP6BGC5</accession>
<organism evidence="4 7">
    <name type="scientific">Streptomyces acidiscabies</name>
    <dbReference type="NCBI Taxonomy" id="42234"/>
    <lineage>
        <taxon>Bacteria</taxon>
        <taxon>Bacillati</taxon>
        <taxon>Actinomycetota</taxon>
        <taxon>Actinomycetes</taxon>
        <taxon>Kitasatosporales</taxon>
        <taxon>Streptomycetaceae</taxon>
        <taxon>Streptomyces</taxon>
    </lineage>
</organism>
<dbReference type="Pfam" id="PF13472">
    <property type="entry name" value="Lipase_GDSL_2"/>
    <property type="match status" value="1"/>
</dbReference>
<dbReference type="SUPFAM" id="SSF52266">
    <property type="entry name" value="SGNH hydrolase"/>
    <property type="match status" value="1"/>
</dbReference>
<dbReference type="InterPro" id="IPR013830">
    <property type="entry name" value="SGNH_hydro"/>
</dbReference>
<dbReference type="AlphaFoldDB" id="A0AAP6BGC5"/>
<comment type="caution">
    <text evidence="4">The sequence shown here is derived from an EMBL/GenBank/DDBJ whole genome shotgun (WGS) entry which is preliminary data.</text>
</comment>
<feature type="active site" evidence="1">
    <location>
        <position position="283"/>
    </location>
</feature>
<dbReference type="Proteomes" id="UP001272987">
    <property type="component" value="Unassembled WGS sequence"/>
</dbReference>
<evidence type="ECO:0000313" key="6">
    <source>
        <dbReference type="Proteomes" id="UP001272987"/>
    </source>
</evidence>
<dbReference type="GeneID" id="69811165"/>
<dbReference type="RefSeq" id="WP_040836484.1">
    <property type="nucleotide sequence ID" value="NZ_CP122369.1"/>
</dbReference>
<feature type="disulfide bond" evidence="2">
    <location>
        <begin position="214"/>
        <end position="262"/>
    </location>
</feature>
<protein>
    <submittedName>
        <fullName evidence="4">SGNH/GDSL hydrolase family protein</fullName>
    </submittedName>
</protein>
<dbReference type="InterPro" id="IPR036514">
    <property type="entry name" value="SGNH_hydro_sf"/>
</dbReference>
<dbReference type="GO" id="GO:0004806">
    <property type="term" value="F:triacylglycerol lipase activity"/>
    <property type="evidence" value="ECO:0007669"/>
    <property type="project" value="TreeGrafter"/>
</dbReference>
<feature type="disulfide bond" evidence="2">
    <location>
        <begin position="141"/>
        <end position="163"/>
    </location>
</feature>
<evidence type="ECO:0000259" key="3">
    <source>
        <dbReference type="Pfam" id="PF13472"/>
    </source>
</evidence>
<dbReference type="InterPro" id="IPR037460">
    <property type="entry name" value="SEST-like"/>
</dbReference>
<evidence type="ECO:0000313" key="4">
    <source>
        <dbReference type="EMBL" id="MDX2963952.1"/>
    </source>
</evidence>
<name>A0AAP6BGC5_9ACTN</name>
<dbReference type="Proteomes" id="UP001282288">
    <property type="component" value="Unassembled WGS sequence"/>
</dbReference>
<dbReference type="EMBL" id="JARAWC010000026">
    <property type="protein sequence ID" value="MDX2963952.1"/>
    <property type="molecule type" value="Genomic_DNA"/>
</dbReference>
<proteinExistence type="predicted"/>
<dbReference type="PANTHER" id="PTHR37981">
    <property type="entry name" value="LIPASE 2"/>
    <property type="match status" value="1"/>
</dbReference>
<feature type="active site" description="Nucleophile" evidence="1">
    <location>
        <position position="49"/>
    </location>
</feature>
<dbReference type="CDD" id="cd01823">
    <property type="entry name" value="SEST_like"/>
    <property type="match status" value="1"/>
</dbReference>
<gene>
    <name evidence="4" type="ORF">PV399_30135</name>
    <name evidence="5" type="ORF">PV666_32140</name>
</gene>
<evidence type="ECO:0000313" key="7">
    <source>
        <dbReference type="Proteomes" id="UP001282288"/>
    </source>
</evidence>
<dbReference type="EMBL" id="JARAWP010000021">
    <property type="protein sequence ID" value="MDX3022494.1"/>
    <property type="molecule type" value="Genomic_DNA"/>
</dbReference>
<dbReference type="Gene3D" id="3.40.50.1110">
    <property type="entry name" value="SGNH hydrolase"/>
    <property type="match status" value="1"/>
</dbReference>